<proteinExistence type="predicted"/>
<reference evidence="2" key="2">
    <citation type="journal article" date="2021" name="PeerJ">
        <title>Extensive microbial diversity within the chicken gut microbiome revealed by metagenomics and culture.</title>
        <authorList>
            <person name="Gilroy R."/>
            <person name="Ravi A."/>
            <person name="Getino M."/>
            <person name="Pursley I."/>
            <person name="Horton D.L."/>
            <person name="Alikhan N.F."/>
            <person name="Baker D."/>
            <person name="Gharbi K."/>
            <person name="Hall N."/>
            <person name="Watson M."/>
            <person name="Adriaenssens E.M."/>
            <person name="Foster-Nyarko E."/>
            <person name="Jarju S."/>
            <person name="Secka A."/>
            <person name="Antonio M."/>
            <person name="Oren A."/>
            <person name="Chaudhuri R.R."/>
            <person name="La Ragione R."/>
            <person name="Hildebrand F."/>
            <person name="Pallen M.J."/>
        </authorList>
    </citation>
    <scope>NUCLEOTIDE SEQUENCE</scope>
    <source>
        <strain evidence="2">1370</strain>
    </source>
</reference>
<evidence type="ECO:0000256" key="1">
    <source>
        <dbReference type="SAM" id="SignalP"/>
    </source>
</evidence>
<dbReference type="Proteomes" id="UP000823960">
    <property type="component" value="Unassembled WGS sequence"/>
</dbReference>
<evidence type="ECO:0000313" key="3">
    <source>
        <dbReference type="Proteomes" id="UP000823960"/>
    </source>
</evidence>
<feature type="chain" id="PRO_5038691474" evidence="1">
    <location>
        <begin position="25"/>
        <end position="509"/>
    </location>
</feature>
<comment type="caution">
    <text evidence="2">The sequence shown here is derived from an EMBL/GenBank/DDBJ whole genome shotgun (WGS) entry which is preliminary data.</text>
</comment>
<name>A0A9D1T4R0_9FIRM</name>
<accession>A0A9D1T4R0</accession>
<sequence>MKKLLAIILAVTMLLPVFAVNSFAASYDFSLDTFGSSGWDSSYDKSSKTITFNNAWTGRGWWIGDDGIALTDIESITINFAENTIGCQVVVDYANTDDDQTFACAAGTTSVTATFTEDPVSQVFIQCRDDAGKIVLDSISVTPRTPAAEEPDDDVEVVYTNDSGLPSTDCDVNDPWDFVNIVGNLWGRENVVNCTVEKFSEKLAEGADFVMVVSGNTSSTANVVINGVFDAGNAVLTSTDLGDGKYELSVSLADVKAYMDANSITTFDTVCVQTMFNNFKLHEVKFVTPAPQTPSTYVKFTGFRGYIYVNEQYHAMFIGKHFIALEHIDNGTGVCPLCHAELAEADPNAEKIVYSVEKTQGQDSEGAELASGVPCIDAQGAENYFRVATNWLGGGAVWNDLASAIKTEGTIMRVTYTGTITAMVYQTEAGSYEVIEGFEVADTEDGKKVLTISCADIAAAAPVALSGDFGGWGNFMINYDGDTTLYGIEVVVPGAGGAAAAEDDIVVVE</sequence>
<feature type="signal peptide" evidence="1">
    <location>
        <begin position="1"/>
        <end position="24"/>
    </location>
</feature>
<evidence type="ECO:0000313" key="2">
    <source>
        <dbReference type="EMBL" id="HIV10979.1"/>
    </source>
</evidence>
<reference evidence="2" key="1">
    <citation type="submission" date="2020-10" db="EMBL/GenBank/DDBJ databases">
        <authorList>
            <person name="Gilroy R."/>
        </authorList>
    </citation>
    <scope>NUCLEOTIDE SEQUENCE</scope>
    <source>
        <strain evidence="2">1370</strain>
    </source>
</reference>
<dbReference type="AlphaFoldDB" id="A0A9D1T4R0"/>
<dbReference type="EMBL" id="DVOL01000063">
    <property type="protein sequence ID" value="HIV10979.1"/>
    <property type="molecule type" value="Genomic_DNA"/>
</dbReference>
<organism evidence="2 3">
    <name type="scientific">Candidatus Faeciplasma avium</name>
    <dbReference type="NCBI Taxonomy" id="2840798"/>
    <lineage>
        <taxon>Bacteria</taxon>
        <taxon>Bacillati</taxon>
        <taxon>Bacillota</taxon>
        <taxon>Clostridia</taxon>
        <taxon>Eubacteriales</taxon>
        <taxon>Oscillospiraceae</taxon>
        <taxon>Oscillospiraceae incertae sedis</taxon>
        <taxon>Candidatus Faeciplasma</taxon>
    </lineage>
</organism>
<protein>
    <submittedName>
        <fullName evidence="2">Uncharacterized protein</fullName>
    </submittedName>
</protein>
<gene>
    <name evidence="2" type="ORF">IAD28_04740</name>
</gene>
<keyword evidence="1" id="KW-0732">Signal</keyword>